<dbReference type="PANTHER" id="PTHR46083:SF3">
    <property type="entry name" value="UDP-GLYCOSYLTRANSFERASE SUPERFAMILY PROTEIN"/>
    <property type="match status" value="1"/>
</dbReference>
<evidence type="ECO:0000256" key="4">
    <source>
        <dbReference type="ARBA" id="ARBA00012588"/>
    </source>
</evidence>
<evidence type="ECO:0000256" key="8">
    <source>
        <dbReference type="ARBA" id="ARBA00022946"/>
    </source>
</evidence>
<dbReference type="CDD" id="cd03791">
    <property type="entry name" value="GT5_Glycogen_synthase_DULL1-like"/>
    <property type="match status" value="1"/>
</dbReference>
<keyword evidence="5" id="KW-0328">Glycosyltransferase</keyword>
<dbReference type="SUPFAM" id="SSF53756">
    <property type="entry name" value="UDP-Glycosyltransferase/glycogen phosphorylase"/>
    <property type="match status" value="1"/>
</dbReference>
<feature type="domain" description="Starch synthase catalytic" evidence="9">
    <location>
        <begin position="209"/>
        <end position="449"/>
    </location>
</feature>
<comment type="catalytic activity">
    <reaction evidence="1">
        <text>[(1-&gt;4)-alpha-D-glucosyl](n) + ADP-alpha-D-glucose = [(1-&gt;4)-alpha-D-glucosyl](n+1) + ADP + H(+)</text>
        <dbReference type="Rhea" id="RHEA:18189"/>
        <dbReference type="Rhea" id="RHEA-COMP:9584"/>
        <dbReference type="Rhea" id="RHEA-COMP:9587"/>
        <dbReference type="ChEBI" id="CHEBI:15378"/>
        <dbReference type="ChEBI" id="CHEBI:15444"/>
        <dbReference type="ChEBI" id="CHEBI:57498"/>
        <dbReference type="ChEBI" id="CHEBI:456216"/>
        <dbReference type="EC" id="2.4.1.21"/>
    </reaction>
</comment>
<evidence type="ECO:0000256" key="6">
    <source>
        <dbReference type="ARBA" id="ARBA00022679"/>
    </source>
</evidence>
<dbReference type="Gene3D" id="3.40.50.2000">
    <property type="entry name" value="Glycogen Phosphorylase B"/>
    <property type="match status" value="2"/>
</dbReference>
<protein>
    <recommendedName>
        <fullName evidence="4">starch synthase</fullName>
        <ecNumber evidence="4">2.4.1.21</ecNumber>
    </recommendedName>
</protein>
<evidence type="ECO:0000256" key="3">
    <source>
        <dbReference type="ARBA" id="ARBA00010281"/>
    </source>
</evidence>
<dbReference type="EMBL" id="OZ019907">
    <property type="protein sequence ID" value="CAK9206749.1"/>
    <property type="molecule type" value="Genomic_DNA"/>
</dbReference>
<evidence type="ECO:0000256" key="7">
    <source>
        <dbReference type="ARBA" id="ARBA00022922"/>
    </source>
</evidence>
<evidence type="ECO:0000256" key="1">
    <source>
        <dbReference type="ARBA" id="ARBA00001478"/>
    </source>
</evidence>
<dbReference type="PANTHER" id="PTHR46083">
    <property type="match status" value="1"/>
</dbReference>
<reference evidence="10" key="1">
    <citation type="submission" date="2024-02" db="EMBL/GenBank/DDBJ databases">
        <authorList>
            <consortium name="ELIXIR-Norway"/>
            <consortium name="Elixir Norway"/>
        </authorList>
    </citation>
    <scope>NUCLEOTIDE SEQUENCE</scope>
</reference>
<proteinExistence type="inferred from homology"/>
<dbReference type="EC" id="2.4.1.21" evidence="4"/>
<evidence type="ECO:0000313" key="10">
    <source>
        <dbReference type="EMBL" id="CAK9206749.1"/>
    </source>
</evidence>
<comment type="similarity">
    <text evidence="3">Belongs to the glycosyltransferase 1 family. Bacterial/plant glycogen synthase subfamily.</text>
</comment>
<evidence type="ECO:0000259" key="9">
    <source>
        <dbReference type="Pfam" id="PF08323"/>
    </source>
</evidence>
<evidence type="ECO:0000256" key="5">
    <source>
        <dbReference type="ARBA" id="ARBA00022676"/>
    </source>
</evidence>
<sequence length="698" mass="77839">MAAMVILQQTVAGSLQGFRRLPDGLFPGFKSSSSSCRQRSSRFLRIPRPVHSSPREQGIGIEALQEVNSTTEKAASVAAETSYMMKLFNDAQQNMLFLNQQRLMAMEELQKVENDKKLLLAQLAQLEAENQAGLILDVPSLWSELLLRIDSMLVTGAVRVEQVSALRGLALARDAQAAKVFTKLLEKDDRELASGLLPLLNPKRKPGLHVVHICTEMAPLAGSGSLAIYITNLCQALFRRGHLVEVILPKYASLDLSAMESLYELEGDFYSYFGGDWYRNKIWTGTLSGVAVTLIDPLHPAGFFSQEHFYDYENDFERFTYFCRASLELLVKLGKQADILHLHNWQTAAVAPLFWDIFVHQGLGNTRLLFTCHDFKYQCLQEPHKLALCGLDPGKLNRPDRLQDNFEPHLTNLLKGGVVYSNKVTTVSPIYAADLLTREHGYGLDLTLNDHQHKFLGILNGLDESLWNPSQDAALPAKYTVENLSGKSICKTALQQRLGLPPADYSLPLVGCIGFEMSELELKLMRAALECTLGKSAQFVFVGRSKIPRIRAILEDMMQNPKDENAQVVINYDDALVHQVVAASDILICPAIFEQTGQLPLIGMRYGTVPVAREVRGITGSIIDVDDVRRDMSQATGFSFSTDKATDVTAALSRALDYLKHNHQAWTALIRNCMTKDWSWDATCVEAYEAAYQSILHV</sequence>
<dbReference type="Proteomes" id="UP001497512">
    <property type="component" value="Chromosome 15"/>
</dbReference>
<organism evidence="10 11">
    <name type="scientific">Sphagnum troendelagicum</name>
    <dbReference type="NCBI Taxonomy" id="128251"/>
    <lineage>
        <taxon>Eukaryota</taxon>
        <taxon>Viridiplantae</taxon>
        <taxon>Streptophyta</taxon>
        <taxon>Embryophyta</taxon>
        <taxon>Bryophyta</taxon>
        <taxon>Sphagnophytina</taxon>
        <taxon>Sphagnopsida</taxon>
        <taxon>Sphagnales</taxon>
        <taxon>Sphagnaceae</taxon>
        <taxon>Sphagnum</taxon>
    </lineage>
</organism>
<keyword evidence="6" id="KW-0808">Transferase</keyword>
<accession>A0ABP0TX41</accession>
<comment type="pathway">
    <text evidence="2">Glycan biosynthesis; starch biosynthesis.</text>
</comment>
<dbReference type="InterPro" id="IPR013534">
    <property type="entry name" value="Starch_synth_cat_dom"/>
</dbReference>
<keyword evidence="7" id="KW-0750">Starch biosynthesis</keyword>
<dbReference type="NCBIfam" id="TIGR02095">
    <property type="entry name" value="glgA"/>
    <property type="match status" value="1"/>
</dbReference>
<dbReference type="InterPro" id="IPR011835">
    <property type="entry name" value="GS/SS"/>
</dbReference>
<evidence type="ECO:0000256" key="2">
    <source>
        <dbReference type="ARBA" id="ARBA00004727"/>
    </source>
</evidence>
<name>A0ABP0TX41_9BRYO</name>
<gene>
    <name evidence="10" type="ORF">CSSPTR1EN2_LOCUS8504</name>
</gene>
<keyword evidence="11" id="KW-1185">Reference proteome</keyword>
<keyword evidence="8" id="KW-0809">Transit peptide</keyword>
<dbReference type="Pfam" id="PF08323">
    <property type="entry name" value="Glyco_transf_5"/>
    <property type="match status" value="1"/>
</dbReference>
<evidence type="ECO:0000313" key="11">
    <source>
        <dbReference type="Proteomes" id="UP001497512"/>
    </source>
</evidence>